<reference evidence="2" key="1">
    <citation type="journal article" date="2021" name="Nat. Commun.">
        <title>Genomic analyses provide insights into spinach domestication and the genetic basis of agronomic traits.</title>
        <authorList>
            <person name="Cai X."/>
            <person name="Sun X."/>
            <person name="Xu C."/>
            <person name="Sun H."/>
            <person name="Wang X."/>
            <person name="Ge C."/>
            <person name="Zhang Z."/>
            <person name="Wang Q."/>
            <person name="Fei Z."/>
            <person name="Jiao C."/>
            <person name="Wang Q."/>
        </authorList>
    </citation>
    <scope>NUCLEOTIDE SEQUENCE [LARGE SCALE GENOMIC DNA]</scope>
    <source>
        <strain evidence="2">cv. Varoflay</strain>
    </source>
</reference>
<proteinExistence type="predicted"/>
<dbReference type="GeneID" id="110785039"/>
<evidence type="ECO:0000313" key="3">
    <source>
        <dbReference type="RefSeq" id="XP_021845171.1"/>
    </source>
</evidence>
<dbReference type="Proteomes" id="UP000813463">
    <property type="component" value="Chromosome 6"/>
</dbReference>
<gene>
    <name evidence="3 4" type="primary">LOC110785039</name>
</gene>
<dbReference type="PANTHER" id="PTHR33133">
    <property type="entry name" value="OS08G0107100 PROTEIN-RELATED"/>
    <property type="match status" value="1"/>
</dbReference>
<keyword evidence="1" id="KW-0812">Transmembrane</keyword>
<feature type="transmembrane region" description="Helical" evidence="1">
    <location>
        <begin position="142"/>
        <end position="169"/>
    </location>
</feature>
<keyword evidence="2" id="KW-1185">Reference proteome</keyword>
<dbReference type="KEGG" id="soe:110785039"/>
<feature type="transmembrane region" description="Helical" evidence="1">
    <location>
        <begin position="189"/>
        <end position="219"/>
    </location>
</feature>
<feature type="transmembrane region" description="Helical" evidence="1">
    <location>
        <begin position="95"/>
        <end position="121"/>
    </location>
</feature>
<dbReference type="GO" id="GO:0016020">
    <property type="term" value="C:membrane"/>
    <property type="evidence" value="ECO:0000318"/>
    <property type="project" value="GO_Central"/>
</dbReference>
<organism evidence="2 3">
    <name type="scientific">Spinacia oleracea</name>
    <name type="common">Spinach</name>
    <dbReference type="NCBI Taxonomy" id="3562"/>
    <lineage>
        <taxon>Eukaryota</taxon>
        <taxon>Viridiplantae</taxon>
        <taxon>Streptophyta</taxon>
        <taxon>Embryophyta</taxon>
        <taxon>Tracheophyta</taxon>
        <taxon>Spermatophyta</taxon>
        <taxon>Magnoliopsida</taxon>
        <taxon>eudicotyledons</taxon>
        <taxon>Gunneridae</taxon>
        <taxon>Pentapetalae</taxon>
        <taxon>Caryophyllales</taxon>
        <taxon>Chenopodiaceae</taxon>
        <taxon>Chenopodioideae</taxon>
        <taxon>Anserineae</taxon>
        <taxon>Spinacia</taxon>
    </lineage>
</organism>
<protein>
    <submittedName>
        <fullName evidence="3">Uncharacterized protein LOC110785039</fullName>
    </submittedName>
</protein>
<evidence type="ECO:0000256" key="1">
    <source>
        <dbReference type="SAM" id="Phobius"/>
    </source>
</evidence>
<dbReference type="RefSeq" id="XP_021845171.1">
    <property type="nucleotide sequence ID" value="XM_021989479.1"/>
</dbReference>
<feature type="transmembrane region" description="Helical" evidence="1">
    <location>
        <begin position="240"/>
        <end position="259"/>
    </location>
</feature>
<dbReference type="AlphaFoldDB" id="A0A9R0JS75"/>
<evidence type="ECO:0000313" key="2">
    <source>
        <dbReference type="Proteomes" id="UP000813463"/>
    </source>
</evidence>
<name>A0A9R0JS75_SPIOL</name>
<keyword evidence="1" id="KW-0472">Membrane</keyword>
<dbReference type="RefSeq" id="XP_056687863.1">
    <property type="nucleotide sequence ID" value="XM_056831885.1"/>
</dbReference>
<reference evidence="3" key="2">
    <citation type="submission" date="2025-04" db="UniProtKB">
        <authorList>
            <consortium name="RefSeq"/>
        </authorList>
    </citation>
    <scope>IDENTIFICATION</scope>
    <source>
        <tissue evidence="4">Leaf</tissue>
    </source>
</reference>
<accession>A0A9R0JS75</accession>
<feature type="transmembrane region" description="Helical" evidence="1">
    <location>
        <begin position="279"/>
        <end position="307"/>
    </location>
</feature>
<feature type="transmembrane region" description="Helical" evidence="1">
    <location>
        <begin position="29"/>
        <end position="51"/>
    </location>
</feature>
<dbReference type="OrthoDB" id="1934322at2759"/>
<evidence type="ECO:0000313" key="4">
    <source>
        <dbReference type="RefSeq" id="XP_056687863.1"/>
    </source>
</evidence>
<keyword evidence="1" id="KW-1133">Transmembrane helix</keyword>
<dbReference type="PANTHER" id="PTHR33133:SF7">
    <property type="entry name" value="F26K24.10 PROTEIN-RELATED"/>
    <property type="match status" value="1"/>
</dbReference>
<sequence length="345" mass="38255">MENSSQSLVDFWGVITESKRIINAHSRHFLALSVLFLLPLSFSLAVFPTLLHSFTSSQPNRIVSLLRLSIHHSSAVDPPILLHPALHHYAHHKTLVFSLLFSAFILFFSLLAFASITFSVFHGFYGRPVKLISAIASLLRSFFPLLVTFIAAQIVISLIFALFGILAYLGVKGIEVIEGEFSYNSPYFYGVSSIGAILLGLVLVYVGVNWILVNVIVVVESRWGFEPMTRSSDLVRGMRWVALSLIMFFGFFELVLLWISLVSGGESIAVGDGWSTWAFAVRIVATTAILTLVLLHGIAATTVLYMYCKALHGELAGEIAHEFAADYVSLPFDDQKVPRIVCYVY</sequence>